<evidence type="ECO:0000313" key="3">
    <source>
        <dbReference type="Proteomes" id="UP000612899"/>
    </source>
</evidence>
<dbReference type="PANTHER" id="PTHR36840:SF1">
    <property type="entry name" value="BLL5714 PROTEIN"/>
    <property type="match status" value="1"/>
</dbReference>
<name>A0A8J3Q4F8_9ACTN</name>
<feature type="transmembrane region" description="Helical" evidence="1">
    <location>
        <begin position="284"/>
        <end position="307"/>
    </location>
</feature>
<feature type="transmembrane region" description="Helical" evidence="1">
    <location>
        <begin position="246"/>
        <end position="264"/>
    </location>
</feature>
<dbReference type="InterPro" id="IPR010640">
    <property type="entry name" value="Low_temperature_requirement_A"/>
</dbReference>
<proteinExistence type="predicted"/>
<keyword evidence="1" id="KW-1133">Transmembrane helix</keyword>
<dbReference type="EMBL" id="BONY01000008">
    <property type="protein sequence ID" value="GIH03645.1"/>
    <property type="molecule type" value="Genomic_DNA"/>
</dbReference>
<keyword evidence="1" id="KW-0812">Transmembrane</keyword>
<protein>
    <submittedName>
        <fullName evidence="2">Low temperature requirement protein LtrA</fullName>
    </submittedName>
</protein>
<comment type="caution">
    <text evidence="2">The sequence shown here is derived from an EMBL/GenBank/DDBJ whole genome shotgun (WGS) entry which is preliminary data.</text>
</comment>
<dbReference type="Pfam" id="PF06772">
    <property type="entry name" value="LtrA"/>
    <property type="match status" value="1"/>
</dbReference>
<feature type="transmembrane region" description="Helical" evidence="1">
    <location>
        <begin position="104"/>
        <end position="123"/>
    </location>
</feature>
<dbReference type="Proteomes" id="UP000612899">
    <property type="component" value="Unassembled WGS sequence"/>
</dbReference>
<dbReference type="PANTHER" id="PTHR36840">
    <property type="entry name" value="BLL5714 PROTEIN"/>
    <property type="match status" value="1"/>
</dbReference>
<feature type="transmembrane region" description="Helical" evidence="1">
    <location>
        <begin position="132"/>
        <end position="149"/>
    </location>
</feature>
<feature type="transmembrane region" description="Helical" evidence="1">
    <location>
        <begin position="49"/>
        <end position="67"/>
    </location>
</feature>
<keyword evidence="1" id="KW-0472">Membrane</keyword>
<gene>
    <name evidence="2" type="ORF">Rhe02_17120</name>
</gene>
<keyword evidence="3" id="KW-1185">Reference proteome</keyword>
<sequence>MGGMITPIPAVKKAAWIEVYFDLVFVLAIAQVSHVVADHPGWAGLAQGLGLFAVLWWTWIGFVVFYNRYGDDRSAWQRLALIAATVPCGLAAVALPALMDGHRVAFTLSLAAARALLAVMNAVQGRDLSRRIASAYGASAIALVVSLLLPSPLWWLLWAAVIVSESLAAFAAGKPRRLSAEEQADTGKDWRKSLRLLKPTDPEYALNVPHLAERLGLFIIILLGEVVVTAGQAAVAHGDLSWPDAAGVLVLAGALWWTYFDAVARTYERLLEMSGGAPEIARSVFGAGRIIPAFAIVMIAAGLRVLLLPNPAVAGYWLVSCGIGTYLLGMRIDFDKATWARLALFMLSFPLGLLGNVVNVHVFIWLMGAWMAVCAYAASTGSRALQSQIVASQP</sequence>
<dbReference type="AlphaFoldDB" id="A0A8J3Q4F8"/>
<feature type="transmembrane region" description="Helical" evidence="1">
    <location>
        <begin position="215"/>
        <end position="234"/>
    </location>
</feature>
<reference evidence="2" key="1">
    <citation type="submission" date="2021-01" db="EMBL/GenBank/DDBJ databases">
        <title>Whole genome shotgun sequence of Rhizocola hellebori NBRC 109834.</title>
        <authorList>
            <person name="Komaki H."/>
            <person name="Tamura T."/>
        </authorList>
    </citation>
    <scope>NUCLEOTIDE SEQUENCE</scope>
    <source>
        <strain evidence="2">NBRC 109834</strain>
    </source>
</reference>
<evidence type="ECO:0000256" key="1">
    <source>
        <dbReference type="SAM" id="Phobius"/>
    </source>
</evidence>
<feature type="transmembrane region" description="Helical" evidence="1">
    <location>
        <begin position="339"/>
        <end position="356"/>
    </location>
</feature>
<feature type="transmembrane region" description="Helical" evidence="1">
    <location>
        <begin position="313"/>
        <end position="332"/>
    </location>
</feature>
<feature type="transmembrane region" description="Helical" evidence="1">
    <location>
        <begin position="20"/>
        <end position="37"/>
    </location>
</feature>
<feature type="transmembrane region" description="Helical" evidence="1">
    <location>
        <begin position="79"/>
        <end position="98"/>
    </location>
</feature>
<feature type="transmembrane region" description="Helical" evidence="1">
    <location>
        <begin position="155"/>
        <end position="173"/>
    </location>
</feature>
<evidence type="ECO:0000313" key="2">
    <source>
        <dbReference type="EMBL" id="GIH03645.1"/>
    </source>
</evidence>
<organism evidence="2 3">
    <name type="scientific">Rhizocola hellebori</name>
    <dbReference type="NCBI Taxonomy" id="1392758"/>
    <lineage>
        <taxon>Bacteria</taxon>
        <taxon>Bacillati</taxon>
        <taxon>Actinomycetota</taxon>
        <taxon>Actinomycetes</taxon>
        <taxon>Micromonosporales</taxon>
        <taxon>Micromonosporaceae</taxon>
        <taxon>Rhizocola</taxon>
    </lineage>
</organism>
<accession>A0A8J3Q4F8</accession>